<evidence type="ECO:0000256" key="3">
    <source>
        <dbReference type="ARBA" id="ARBA00009677"/>
    </source>
</evidence>
<comment type="subcellular location">
    <subcellularLocation>
        <location evidence="1">Bacterial flagellum</location>
    </subcellularLocation>
    <subcellularLocation>
        <location evidence="2">Secreted</location>
    </subcellularLocation>
</comment>
<evidence type="ECO:0000256" key="1">
    <source>
        <dbReference type="ARBA" id="ARBA00004365"/>
    </source>
</evidence>
<protein>
    <recommendedName>
        <fullName evidence="4">Flagellar hook-associated protein 1</fullName>
    </recommendedName>
</protein>
<keyword evidence="10" id="KW-0966">Cell projection</keyword>
<dbReference type="PANTHER" id="PTHR30033">
    <property type="entry name" value="FLAGELLAR HOOK-ASSOCIATED PROTEIN 1"/>
    <property type="match status" value="1"/>
</dbReference>
<evidence type="ECO:0000259" key="7">
    <source>
        <dbReference type="Pfam" id="PF00460"/>
    </source>
</evidence>
<dbReference type="InterPro" id="IPR002371">
    <property type="entry name" value="FlgK"/>
</dbReference>
<evidence type="ECO:0000313" key="11">
    <source>
        <dbReference type="Proteomes" id="UP001056035"/>
    </source>
</evidence>
<evidence type="ECO:0000256" key="6">
    <source>
        <dbReference type="ARBA" id="ARBA00023143"/>
    </source>
</evidence>
<dbReference type="PANTHER" id="PTHR30033:SF1">
    <property type="entry name" value="FLAGELLAR HOOK-ASSOCIATED PROTEIN 1"/>
    <property type="match status" value="1"/>
</dbReference>
<keyword evidence="5" id="KW-0964">Secreted</keyword>
<keyword evidence="6" id="KW-0975">Bacterial flagellum</keyword>
<keyword evidence="10" id="KW-0969">Cilium</keyword>
<evidence type="ECO:0000259" key="9">
    <source>
        <dbReference type="Pfam" id="PF22638"/>
    </source>
</evidence>
<keyword evidence="11" id="KW-1185">Reference proteome</keyword>
<dbReference type="RefSeq" id="WP_254571337.1">
    <property type="nucleotide sequence ID" value="NZ_CP098502.1"/>
</dbReference>
<dbReference type="Pfam" id="PF06429">
    <property type="entry name" value="Flg_bbr_C"/>
    <property type="match status" value="1"/>
</dbReference>
<feature type="domain" description="Flagellar hook-associated protein FlgK helical" evidence="9">
    <location>
        <begin position="105"/>
        <end position="257"/>
    </location>
</feature>
<feature type="domain" description="Flagellar basal body rod protein N-terminal" evidence="7">
    <location>
        <begin position="9"/>
        <end position="39"/>
    </location>
</feature>
<dbReference type="Pfam" id="PF00460">
    <property type="entry name" value="Flg_bb_rod"/>
    <property type="match status" value="1"/>
</dbReference>
<name>A0ABY5DUX0_9ACTN</name>
<evidence type="ECO:0000256" key="2">
    <source>
        <dbReference type="ARBA" id="ARBA00004613"/>
    </source>
</evidence>
<feature type="domain" description="Flagellar basal-body/hook protein C-terminal" evidence="8">
    <location>
        <begin position="393"/>
        <end position="429"/>
    </location>
</feature>
<accession>A0ABY5DUX0</accession>
<evidence type="ECO:0000256" key="5">
    <source>
        <dbReference type="ARBA" id="ARBA00022525"/>
    </source>
</evidence>
<evidence type="ECO:0000259" key="8">
    <source>
        <dbReference type="Pfam" id="PF06429"/>
    </source>
</evidence>
<dbReference type="InterPro" id="IPR053927">
    <property type="entry name" value="FlgK_helical"/>
</dbReference>
<reference evidence="10 11" key="1">
    <citation type="submission" date="2022-06" db="EMBL/GenBank/DDBJ databases">
        <title>Paraconexibacter antarcticus.</title>
        <authorList>
            <person name="Kim C.S."/>
        </authorList>
    </citation>
    <scope>NUCLEOTIDE SEQUENCE [LARGE SCALE GENOMIC DNA]</scope>
    <source>
        <strain evidence="10 11">02-257</strain>
    </source>
</reference>
<keyword evidence="10" id="KW-0282">Flagellum</keyword>
<proteinExistence type="inferred from homology"/>
<organism evidence="10 11">
    <name type="scientific">Paraconexibacter antarcticus</name>
    <dbReference type="NCBI Taxonomy" id="2949664"/>
    <lineage>
        <taxon>Bacteria</taxon>
        <taxon>Bacillati</taxon>
        <taxon>Actinomycetota</taxon>
        <taxon>Thermoleophilia</taxon>
        <taxon>Solirubrobacterales</taxon>
        <taxon>Paraconexibacteraceae</taxon>
        <taxon>Paraconexibacter</taxon>
    </lineage>
</organism>
<dbReference type="EMBL" id="CP098502">
    <property type="protein sequence ID" value="UTI64637.1"/>
    <property type="molecule type" value="Genomic_DNA"/>
</dbReference>
<comment type="similarity">
    <text evidence="3">Belongs to the flagella basal body rod proteins family.</text>
</comment>
<dbReference type="NCBIfam" id="TIGR02492">
    <property type="entry name" value="flgK_ends"/>
    <property type="match status" value="1"/>
</dbReference>
<dbReference type="Proteomes" id="UP001056035">
    <property type="component" value="Chromosome"/>
</dbReference>
<dbReference type="Pfam" id="PF22638">
    <property type="entry name" value="FlgK_D1"/>
    <property type="match status" value="1"/>
</dbReference>
<dbReference type="InterPro" id="IPR001444">
    <property type="entry name" value="Flag_bb_rod_N"/>
</dbReference>
<sequence length="436" mass="44383">MTISAFSGLQTSLRALQAQQAALDTTAHNIANVNTVGYTRQRVDLSAATPYTIPAGVTSMGGGVQLGQGVDLQGITRLREAFGDLQYRAQQMLSGQASTQTQALGQAQDLAGEPSDTGINALLSKYYASWQDVADHPESTSAKASLVGNAQSLATAINQLDTGLAQIQTTATSEYTQQVGPQGPVQSAAAEISQLNASIKNAVAGGQSPNDLLDRRDVLLDQLSKLGQVSTTDLGNGSISVQFGDAASPLVNDTTVTWPQTLTAAAGGSLGALIDLGSPAGTIGAFRSDLDTVASALTTSTNAVQPSAFWSGTTAATLAVVGTSATVAAGSTGAAGANDLALQLAGQRGGAAQTAYAGLIRDMGAGAADAQRRSDTASALSDAADQRRQAVGGVSLDEELTDMLKFQRGYQAASRALSTMDQMLDTLINRTGKVGL</sequence>
<evidence type="ECO:0000313" key="10">
    <source>
        <dbReference type="EMBL" id="UTI64637.1"/>
    </source>
</evidence>
<gene>
    <name evidence="10" type="primary">flgK</name>
    <name evidence="10" type="ORF">NBH00_00155</name>
</gene>
<dbReference type="InterPro" id="IPR010930">
    <property type="entry name" value="Flg_bb/hook_C_dom"/>
</dbReference>
<evidence type="ECO:0000256" key="4">
    <source>
        <dbReference type="ARBA" id="ARBA00016244"/>
    </source>
</evidence>
<dbReference type="SUPFAM" id="SSF64518">
    <property type="entry name" value="Phase 1 flagellin"/>
    <property type="match status" value="1"/>
</dbReference>